<gene>
    <name evidence="1" type="ORF">ACEU3E_31295</name>
</gene>
<dbReference type="Proteomes" id="UP001575622">
    <property type="component" value="Unassembled WGS sequence"/>
</dbReference>
<reference evidence="1 2" key="1">
    <citation type="submission" date="2024-09" db="EMBL/GenBank/DDBJ databases">
        <authorList>
            <person name="Makale K.P.P."/>
            <person name="Makhzoum A."/>
            <person name="Rantong G."/>
            <person name="Rahube T.O."/>
        </authorList>
    </citation>
    <scope>NUCLEOTIDE SEQUENCE [LARGE SCALE GENOMIC DNA]</scope>
    <source>
        <strain evidence="1 2">KM_D13</strain>
    </source>
</reference>
<dbReference type="SUPFAM" id="SSF88713">
    <property type="entry name" value="Glycoside hydrolase/deacetylase"/>
    <property type="match status" value="1"/>
</dbReference>
<sequence>MAKIAREMTNIGYEYFDWNVGSTDAAAVTRPKQDILASVRSNSRGKNQIISLMHDDDDKTTTVGGAPGCDRLVKKAGIRVRDTIEILLCFSFLHPSG</sequence>
<dbReference type="InterPro" id="IPR011330">
    <property type="entry name" value="Glyco_hydro/deAcase_b/a-brl"/>
</dbReference>
<protein>
    <recommendedName>
        <fullName evidence="3">NodB homology domain-containing protein</fullName>
    </recommendedName>
</protein>
<name>A0ABV4VAK4_9BACL</name>
<evidence type="ECO:0008006" key="3">
    <source>
        <dbReference type="Google" id="ProtNLM"/>
    </source>
</evidence>
<proteinExistence type="predicted"/>
<keyword evidence="2" id="KW-1185">Reference proteome</keyword>
<comment type="caution">
    <text evidence="1">The sequence shown here is derived from an EMBL/GenBank/DDBJ whole genome shotgun (WGS) entry which is preliminary data.</text>
</comment>
<dbReference type="EMBL" id="JBHDLN010000024">
    <property type="protein sequence ID" value="MFB0846677.1"/>
    <property type="molecule type" value="Genomic_DNA"/>
</dbReference>
<organism evidence="1 2">
    <name type="scientific">Paenibacillus oleatilyticus</name>
    <dbReference type="NCBI Taxonomy" id="2594886"/>
    <lineage>
        <taxon>Bacteria</taxon>
        <taxon>Bacillati</taxon>
        <taxon>Bacillota</taxon>
        <taxon>Bacilli</taxon>
        <taxon>Bacillales</taxon>
        <taxon>Paenibacillaceae</taxon>
        <taxon>Paenibacillus</taxon>
    </lineage>
</organism>
<evidence type="ECO:0000313" key="1">
    <source>
        <dbReference type="EMBL" id="MFB0846677.1"/>
    </source>
</evidence>
<dbReference type="Gene3D" id="3.20.20.370">
    <property type="entry name" value="Glycoside hydrolase/deacetylase"/>
    <property type="match status" value="1"/>
</dbReference>
<evidence type="ECO:0000313" key="2">
    <source>
        <dbReference type="Proteomes" id="UP001575622"/>
    </source>
</evidence>
<accession>A0ABV4VAK4</accession>
<dbReference type="RefSeq" id="WP_373956622.1">
    <property type="nucleotide sequence ID" value="NZ_JBHDLN010000024.1"/>
</dbReference>